<keyword evidence="2" id="KW-1185">Reference proteome</keyword>
<gene>
    <name evidence="1" type="ORF">FGIG_06604</name>
</gene>
<sequence>MWLRVLLAYLHSPAVIRKLADSYPIRMAARLTIRSFFETKHKITSNPHWNTGKDSARQFLKQVKDEFRRGMQEGGRKFQ</sequence>
<reference evidence="1 2" key="1">
    <citation type="submission" date="2019-04" db="EMBL/GenBank/DDBJ databases">
        <title>Annotation for the trematode Fasciola gigantica.</title>
        <authorList>
            <person name="Choi Y.-J."/>
        </authorList>
    </citation>
    <scope>NUCLEOTIDE SEQUENCE [LARGE SCALE GENOMIC DNA]</scope>
    <source>
        <strain evidence="1">Uganda_cow_1</strain>
    </source>
</reference>
<name>A0A504YIZ4_FASGI</name>
<evidence type="ECO:0000313" key="2">
    <source>
        <dbReference type="Proteomes" id="UP000316759"/>
    </source>
</evidence>
<comment type="caution">
    <text evidence="1">The sequence shown here is derived from an EMBL/GenBank/DDBJ whole genome shotgun (WGS) entry which is preliminary data.</text>
</comment>
<proteinExistence type="predicted"/>
<organism evidence="1 2">
    <name type="scientific">Fasciola gigantica</name>
    <name type="common">Giant liver fluke</name>
    <dbReference type="NCBI Taxonomy" id="46835"/>
    <lineage>
        <taxon>Eukaryota</taxon>
        <taxon>Metazoa</taxon>
        <taxon>Spiralia</taxon>
        <taxon>Lophotrochozoa</taxon>
        <taxon>Platyhelminthes</taxon>
        <taxon>Trematoda</taxon>
        <taxon>Digenea</taxon>
        <taxon>Plagiorchiida</taxon>
        <taxon>Echinostomata</taxon>
        <taxon>Echinostomatoidea</taxon>
        <taxon>Fasciolidae</taxon>
        <taxon>Fasciola</taxon>
    </lineage>
</organism>
<dbReference type="EMBL" id="SUNJ01009509">
    <property type="protein sequence ID" value="TPP60356.1"/>
    <property type="molecule type" value="Genomic_DNA"/>
</dbReference>
<evidence type="ECO:0000313" key="1">
    <source>
        <dbReference type="EMBL" id="TPP60356.1"/>
    </source>
</evidence>
<dbReference type="Proteomes" id="UP000316759">
    <property type="component" value="Unassembled WGS sequence"/>
</dbReference>
<accession>A0A504YIZ4</accession>
<dbReference type="OrthoDB" id="5950777at2759"/>
<protein>
    <submittedName>
        <fullName evidence="1">Uncharacterized protein</fullName>
    </submittedName>
</protein>
<dbReference type="AlphaFoldDB" id="A0A504YIZ4"/>